<dbReference type="GO" id="GO:0004527">
    <property type="term" value="F:exonuclease activity"/>
    <property type="evidence" value="ECO:0007669"/>
    <property type="project" value="UniProtKB-KW"/>
</dbReference>
<keyword evidence="10" id="KW-0234">DNA repair</keyword>
<evidence type="ECO:0000256" key="8">
    <source>
        <dbReference type="ARBA" id="ARBA00022840"/>
    </source>
</evidence>
<dbReference type="EMBL" id="AP017457">
    <property type="protein sequence ID" value="BAU98829.1"/>
    <property type="molecule type" value="Genomic_DNA"/>
</dbReference>
<evidence type="ECO:0000313" key="18">
    <source>
        <dbReference type="EMBL" id="BAU98829.1"/>
    </source>
</evidence>
<evidence type="ECO:0000259" key="16">
    <source>
        <dbReference type="PROSITE" id="PS51198"/>
    </source>
</evidence>
<evidence type="ECO:0000313" key="19">
    <source>
        <dbReference type="Proteomes" id="UP000243847"/>
    </source>
</evidence>
<evidence type="ECO:0000256" key="15">
    <source>
        <dbReference type="PROSITE-ProRule" id="PRU00560"/>
    </source>
</evidence>
<gene>
    <name evidence="18" type="ORF">AUMI_12870</name>
</gene>
<evidence type="ECO:0000256" key="14">
    <source>
        <dbReference type="ARBA" id="ARBA00048988"/>
    </source>
</evidence>
<dbReference type="PANTHER" id="PTHR11070:SF59">
    <property type="entry name" value="DNA 3'-5' HELICASE"/>
    <property type="match status" value="1"/>
</dbReference>
<dbReference type="RefSeq" id="WP_096380532.1">
    <property type="nucleotide sequence ID" value="NZ_AP017457.1"/>
</dbReference>
<dbReference type="Proteomes" id="UP000243847">
    <property type="component" value="Chromosome sequence1"/>
</dbReference>
<dbReference type="Pfam" id="PF00580">
    <property type="entry name" value="UvrD-helicase"/>
    <property type="match status" value="1"/>
</dbReference>
<comment type="similarity">
    <text evidence="1">Belongs to the helicase family. UvrD subfamily.</text>
</comment>
<comment type="catalytic activity">
    <reaction evidence="12">
        <text>Couples ATP hydrolysis with the unwinding of duplex DNA by translocating in the 3'-5' direction.</text>
        <dbReference type="EC" id="5.6.2.4"/>
    </reaction>
</comment>
<evidence type="ECO:0000256" key="12">
    <source>
        <dbReference type="ARBA" id="ARBA00034617"/>
    </source>
</evidence>
<dbReference type="AlphaFoldDB" id="A0A173LVG2"/>
<keyword evidence="7" id="KW-0269">Exonuclease</keyword>
<dbReference type="InterPro" id="IPR013986">
    <property type="entry name" value="DExx_box_DNA_helicase_dom_sf"/>
</dbReference>
<evidence type="ECO:0000256" key="3">
    <source>
        <dbReference type="ARBA" id="ARBA00022741"/>
    </source>
</evidence>
<dbReference type="GeneID" id="80451473"/>
<keyword evidence="8 15" id="KW-0067">ATP-binding</keyword>
<evidence type="ECO:0000259" key="17">
    <source>
        <dbReference type="PROSITE" id="PS51217"/>
    </source>
</evidence>
<dbReference type="GO" id="GO:0005829">
    <property type="term" value="C:cytosol"/>
    <property type="evidence" value="ECO:0007669"/>
    <property type="project" value="TreeGrafter"/>
</dbReference>
<comment type="catalytic activity">
    <reaction evidence="14">
        <text>ATP + H2O = ADP + phosphate + H(+)</text>
        <dbReference type="Rhea" id="RHEA:13065"/>
        <dbReference type="ChEBI" id="CHEBI:15377"/>
        <dbReference type="ChEBI" id="CHEBI:15378"/>
        <dbReference type="ChEBI" id="CHEBI:30616"/>
        <dbReference type="ChEBI" id="CHEBI:43474"/>
        <dbReference type="ChEBI" id="CHEBI:456216"/>
        <dbReference type="EC" id="5.6.2.4"/>
    </reaction>
</comment>
<dbReference type="InterPro" id="IPR014017">
    <property type="entry name" value="DNA_helicase_UvrD-like_C"/>
</dbReference>
<dbReference type="GO" id="GO:0005524">
    <property type="term" value="F:ATP binding"/>
    <property type="evidence" value="ECO:0007669"/>
    <property type="project" value="UniProtKB-UniRule"/>
</dbReference>
<dbReference type="Gene3D" id="1.10.486.10">
    <property type="entry name" value="PCRA, domain 4"/>
    <property type="match status" value="1"/>
</dbReference>
<protein>
    <recommendedName>
        <fullName evidence="13">DNA 3'-5' helicase</fullName>
        <ecNumber evidence="13">5.6.2.4</ecNumber>
    </recommendedName>
</protein>
<dbReference type="KEGG" id="amin:AUMI_12870"/>
<dbReference type="Gene3D" id="3.90.320.10">
    <property type="match status" value="1"/>
</dbReference>
<dbReference type="InterPro" id="IPR038726">
    <property type="entry name" value="PDDEXK_AddAB-type"/>
</dbReference>
<evidence type="ECO:0000256" key="2">
    <source>
        <dbReference type="ARBA" id="ARBA00022722"/>
    </source>
</evidence>
<dbReference type="SUPFAM" id="SSF52540">
    <property type="entry name" value="P-loop containing nucleoside triphosphate hydrolases"/>
    <property type="match status" value="1"/>
</dbReference>
<dbReference type="InterPro" id="IPR014016">
    <property type="entry name" value="UvrD-like_ATP-bd"/>
</dbReference>
<evidence type="ECO:0000256" key="11">
    <source>
        <dbReference type="ARBA" id="ARBA00023235"/>
    </source>
</evidence>
<evidence type="ECO:0000256" key="10">
    <source>
        <dbReference type="ARBA" id="ARBA00023204"/>
    </source>
</evidence>
<feature type="domain" description="UvrD-like helicase ATP-binding" evidence="16">
    <location>
        <begin position="18"/>
        <end position="314"/>
    </location>
</feature>
<dbReference type="Pfam" id="PF12705">
    <property type="entry name" value="PDDEXK_1"/>
    <property type="match status" value="1"/>
</dbReference>
<evidence type="ECO:0000256" key="1">
    <source>
        <dbReference type="ARBA" id="ARBA00009922"/>
    </source>
</evidence>
<dbReference type="GO" id="GO:0033202">
    <property type="term" value="C:DNA helicase complex"/>
    <property type="evidence" value="ECO:0007669"/>
    <property type="project" value="TreeGrafter"/>
</dbReference>
<evidence type="ECO:0000256" key="9">
    <source>
        <dbReference type="ARBA" id="ARBA00023125"/>
    </source>
</evidence>
<proteinExistence type="inferred from homology"/>
<keyword evidence="5 15" id="KW-0378">Hydrolase</keyword>
<evidence type="ECO:0000256" key="4">
    <source>
        <dbReference type="ARBA" id="ARBA00022763"/>
    </source>
</evidence>
<accession>A0A173LVG2</accession>
<keyword evidence="9" id="KW-0238">DNA-binding</keyword>
<dbReference type="Gene3D" id="3.40.50.300">
    <property type="entry name" value="P-loop containing nucleotide triphosphate hydrolases"/>
    <property type="match status" value="2"/>
</dbReference>
<dbReference type="InterPro" id="IPR000212">
    <property type="entry name" value="DNA_helicase_UvrD/REP"/>
</dbReference>
<keyword evidence="2" id="KW-0540">Nuclease</keyword>
<dbReference type="PROSITE" id="PS51217">
    <property type="entry name" value="UVRD_HELICASE_CTER"/>
    <property type="match status" value="1"/>
</dbReference>
<feature type="binding site" evidence="15">
    <location>
        <begin position="39"/>
        <end position="46"/>
    </location>
    <ligand>
        <name>ATP</name>
        <dbReference type="ChEBI" id="CHEBI:30616"/>
    </ligand>
</feature>
<keyword evidence="11" id="KW-0413">Isomerase</keyword>
<sequence>MASTGFIQREIAPARPFLPDDVQAQILALPADTSAVIVGAPGTGKTATLMELVAARVAAGMNPDNIVVLSPNRIAAGRLRNALGLRLGIATNGALARTPGSLAFALAQQQAFAEGLEPPRLLTGSEQDSIIAELLAGHTEDGTGPQWPDPLVPEVRARRAFRSELRDLFARATEMGWGPEELAQQGQTRQHPEWVAAAEFWNSYQQVIAGFRFSSFDSSELLSMAAGAVASAEVMPDVELILIDDAQEITAGAIRLLRAFAQRGIPIIAAGDPDITSTGFRGAVPNFLGRFGIELGIKPTQVSSFVLPRVYRHGPTVRSVVKKMTEMGTAESGAQRQAISAEEDSSTHPVVVLERGSRTAEMTALALQLREKHILGSTAWSQMVVVVRTGALVPQVARALAVAEVPTRTLLSERSLKEHPAALDLIAAIAVAMGRLELSPAVVADLLTSPMVGLTALEVRRVRLALRHEELASGGVRTGEELLTNALNQPADLLTLDFGPARRVARFAETLRLLREGIAAGESIEELLWTVWDRSGLADTWGSEALSSGLIADDAHRNLDGVMALFTSAKRYVERYPDRPASEFIAELLDADVPEDTLAPQAVHDSVLVCTPSALIGTQFSVVALAAVQENIWPNLRPRGSLLHAQELASDSVGVEMDFAAARASVLDDELRMFALAASRATTSVVMTATASDDVLPSPFLRRVQALMGVTGASASAERNTLAEYPLTLRGMVGSLRRALTSELRKSEGSPRVQQLASALAKLSQQDIPGAHPQSWYGLTSPSTLEPLYDLTQPEVRVPVSPSKLETWEKNQLAWFIESVVGRTSSSAQGIGTIVHKVMEDAGNNPELHIDTESLWSAVDARWHELSFDAPWLNEAERRRVRKMVAALSEYLQNFNADQKTLLANEGGFTLELGQATVRGYIDRIEQDVQGHVVIVDLKTGKYYPAAKDIPEHAQLACYQLALSSQVLEDVPTDAPIGGAKLIYLTNGVKGKLYREIVQEPYDEKALAAIRERIELAAEGMAGNSFTAPVVIKEALGDPHSRYEFRIHTVSAVSAS</sequence>
<evidence type="ECO:0000256" key="13">
    <source>
        <dbReference type="ARBA" id="ARBA00034808"/>
    </source>
</evidence>
<dbReference type="Gene3D" id="1.10.10.160">
    <property type="match status" value="1"/>
</dbReference>
<dbReference type="GO" id="GO:0003677">
    <property type="term" value="F:DNA binding"/>
    <property type="evidence" value="ECO:0007669"/>
    <property type="project" value="UniProtKB-KW"/>
</dbReference>
<dbReference type="PROSITE" id="PS51198">
    <property type="entry name" value="UVRD_HELICASE_ATP_BIND"/>
    <property type="match status" value="1"/>
</dbReference>
<keyword evidence="3 15" id="KW-0547">Nucleotide-binding</keyword>
<dbReference type="EC" id="5.6.2.4" evidence="13"/>
<feature type="domain" description="UvrD-like helicase C-terminal" evidence="17">
    <location>
        <begin position="318"/>
        <end position="608"/>
    </location>
</feature>
<dbReference type="OrthoDB" id="5240387at2"/>
<dbReference type="InterPro" id="IPR027417">
    <property type="entry name" value="P-loop_NTPase"/>
</dbReference>
<reference evidence="18 19" key="1">
    <citation type="journal article" date="2016" name="Genome Announc.">
        <title>Complete Genome Sequence of Aurantimicrobium minutum Type Strain KNCT, a Planktonic Ultramicrobacterium Isolated from River Water.</title>
        <authorList>
            <person name="Nakai R."/>
            <person name="Fujisawa T."/>
            <person name="Nakamura Y."/>
            <person name="Nishide H."/>
            <person name="Uchiyama I."/>
            <person name="Baba T."/>
            <person name="Toyoda A."/>
            <person name="Fujiyama A."/>
            <person name="Naganuma T."/>
            <person name="Niki H."/>
        </authorList>
    </citation>
    <scope>NUCLEOTIDE SEQUENCE [LARGE SCALE GENOMIC DNA]</scope>
    <source>
        <strain evidence="18 19">KNC</strain>
    </source>
</reference>
<dbReference type="GO" id="GO:0000725">
    <property type="term" value="P:recombinational repair"/>
    <property type="evidence" value="ECO:0007669"/>
    <property type="project" value="TreeGrafter"/>
</dbReference>
<dbReference type="InterPro" id="IPR011604">
    <property type="entry name" value="PDDEXK-like_dom_sf"/>
</dbReference>
<organism evidence="18 19">
    <name type="scientific">Aurantimicrobium minutum</name>
    <dbReference type="NCBI Taxonomy" id="708131"/>
    <lineage>
        <taxon>Bacteria</taxon>
        <taxon>Bacillati</taxon>
        <taxon>Actinomycetota</taxon>
        <taxon>Actinomycetes</taxon>
        <taxon>Micrococcales</taxon>
        <taxon>Microbacteriaceae</taxon>
        <taxon>Aurantimicrobium</taxon>
    </lineage>
</organism>
<dbReference type="PANTHER" id="PTHR11070">
    <property type="entry name" value="UVRD / RECB / PCRA DNA HELICASE FAMILY MEMBER"/>
    <property type="match status" value="1"/>
</dbReference>
<dbReference type="GO" id="GO:0043138">
    <property type="term" value="F:3'-5' DNA helicase activity"/>
    <property type="evidence" value="ECO:0007669"/>
    <property type="project" value="UniProtKB-EC"/>
</dbReference>
<evidence type="ECO:0000256" key="7">
    <source>
        <dbReference type="ARBA" id="ARBA00022839"/>
    </source>
</evidence>
<name>A0A173LVG2_9MICO</name>
<keyword evidence="4" id="KW-0227">DNA damage</keyword>
<evidence type="ECO:0000256" key="5">
    <source>
        <dbReference type="ARBA" id="ARBA00022801"/>
    </source>
</evidence>
<evidence type="ECO:0000256" key="6">
    <source>
        <dbReference type="ARBA" id="ARBA00022806"/>
    </source>
</evidence>
<keyword evidence="6 15" id="KW-0347">Helicase</keyword>